<dbReference type="RefSeq" id="WP_077832516.1">
    <property type="nucleotide sequence ID" value="NZ_CP096984.1"/>
</dbReference>
<name>A0A1S8L2D8_9CLOT</name>
<keyword evidence="1" id="KW-0614">Plasmid</keyword>
<accession>A0A1S8L2D8</accession>
<protein>
    <submittedName>
        <fullName evidence="1">Uncharacterized protein</fullName>
    </submittedName>
</protein>
<dbReference type="AlphaFoldDB" id="A0A1S8L2D8"/>
<evidence type="ECO:0000313" key="2">
    <source>
        <dbReference type="Proteomes" id="UP000190951"/>
    </source>
</evidence>
<keyword evidence="2" id="KW-1185">Reference proteome</keyword>
<dbReference type="STRING" id="84029.CROST_32130"/>
<dbReference type="Proteomes" id="UP000190951">
    <property type="component" value="Plasmid p330"/>
</dbReference>
<organism evidence="1 2">
    <name type="scientific">Clostridium felsineum</name>
    <dbReference type="NCBI Taxonomy" id="36839"/>
    <lineage>
        <taxon>Bacteria</taxon>
        <taxon>Bacillati</taxon>
        <taxon>Bacillota</taxon>
        <taxon>Clostridia</taxon>
        <taxon>Eubacteriales</taxon>
        <taxon>Clostridiaceae</taxon>
        <taxon>Clostridium</taxon>
    </lineage>
</organism>
<dbReference type="KEGG" id="crw:CROST_047260"/>
<dbReference type="EMBL" id="CP096984">
    <property type="protein sequence ID" value="URZ13948.1"/>
    <property type="molecule type" value="Genomic_DNA"/>
</dbReference>
<geneLocation type="plasmid" evidence="1 2">
    <name>p330</name>
</geneLocation>
<gene>
    <name evidence="1" type="ORF">CROST_047260</name>
</gene>
<evidence type="ECO:0000313" key="1">
    <source>
        <dbReference type="EMBL" id="URZ13948.1"/>
    </source>
</evidence>
<sequence>MPSTLNSNLLIIGTSLSGPFLEPTPVTKATAEKVFGSCIDSKGIRNTTSLIPAFNQALDLGCNDIRLMRIDASPSNKDGQFKALSAAYSALQNYVVDLVVPTDVYANDVLTDGSQNFALQLAAFCSSLSTKNNITLGFIPVKPPIDTGVLGLQAYVDDLCKYNNNYSLNGNDIGQFISVVAGPEPIHYMPSIGNYLGNSAVAYAAFSSNFNAYLENKSLNGVKDLAFKFSLDELASIRTNNIVAFKKTGSLICLNNPITAAAKGSVYQNLTSILILKEVISRISKIITPFIGEVILAYEKTAVAFTVAKELKALKMENFITDYAYSIKINETSELNVEITIVPIKDTNEITALISLVP</sequence>
<reference evidence="1 2" key="1">
    <citation type="submission" date="2022-04" db="EMBL/GenBank/DDBJ databases">
        <title>Genome sequence of C. roseum typestrain.</title>
        <authorList>
            <person name="Poehlein A."/>
            <person name="Schoch T."/>
            <person name="Duerre P."/>
            <person name="Daniel R."/>
        </authorList>
    </citation>
    <scope>NUCLEOTIDE SEQUENCE [LARGE SCALE GENOMIC DNA]</scope>
    <source>
        <strain evidence="1 2">DSM 7320</strain>
        <plasmid evidence="1 2">p330</plasmid>
    </source>
</reference>
<proteinExistence type="predicted"/>